<dbReference type="InterPro" id="IPR039425">
    <property type="entry name" value="RNA_pol_sigma-70-like"/>
</dbReference>
<sequence length="200" mass="23530">MIVSGNFILIQDDFKAWIEGDDRAFEAVFDHLYPHFYRIANRVIRDEHVAEELSMNTMMKIWDLRSKSDKVERMDSYFFGILRQQIARYLRKNVLKTVSLDGFEESDYVAIDDKSIPYKELLECYYQALEKLSPQQKKVFLMSREEYMSNQEISDRLSLSVHTVNNHIKASLKVIRKELHDTPVEAISILTLILPFITKG</sequence>
<dbReference type="InterPro" id="IPR013325">
    <property type="entry name" value="RNA_pol_sigma_r2"/>
</dbReference>
<evidence type="ECO:0000259" key="6">
    <source>
        <dbReference type="Pfam" id="PF08281"/>
    </source>
</evidence>
<dbReference type="Pfam" id="PF04542">
    <property type="entry name" value="Sigma70_r2"/>
    <property type="match status" value="1"/>
</dbReference>
<feature type="domain" description="RNA polymerase sigma-70 region 2" evidence="5">
    <location>
        <begin position="29"/>
        <end position="93"/>
    </location>
</feature>
<keyword evidence="4" id="KW-0804">Transcription</keyword>
<keyword evidence="3" id="KW-0731">Sigma factor</keyword>
<protein>
    <submittedName>
        <fullName evidence="7">RNA polymerase sigma-70 factor (ECF subfamily)</fullName>
    </submittedName>
</protein>
<dbReference type="PANTHER" id="PTHR43133:SF46">
    <property type="entry name" value="RNA POLYMERASE SIGMA-70 FACTOR ECF SUBFAMILY"/>
    <property type="match status" value="1"/>
</dbReference>
<keyword evidence="8" id="KW-1185">Reference proteome</keyword>
<dbReference type="GO" id="GO:0003677">
    <property type="term" value="F:DNA binding"/>
    <property type="evidence" value="ECO:0007669"/>
    <property type="project" value="InterPro"/>
</dbReference>
<dbReference type="InterPro" id="IPR036388">
    <property type="entry name" value="WH-like_DNA-bd_sf"/>
</dbReference>
<dbReference type="Proteomes" id="UP000295292">
    <property type="component" value="Unassembled WGS sequence"/>
</dbReference>
<name>A0A4V3DCS2_9SPHI</name>
<gene>
    <name evidence="7" type="ORF">CLV99_4515</name>
</gene>
<evidence type="ECO:0000256" key="1">
    <source>
        <dbReference type="ARBA" id="ARBA00010641"/>
    </source>
</evidence>
<evidence type="ECO:0000256" key="3">
    <source>
        <dbReference type="ARBA" id="ARBA00023082"/>
    </source>
</evidence>
<proteinExistence type="inferred from homology"/>
<dbReference type="NCBIfam" id="TIGR02937">
    <property type="entry name" value="sigma70-ECF"/>
    <property type="match status" value="1"/>
</dbReference>
<dbReference type="RefSeq" id="WP_133586638.1">
    <property type="nucleotide sequence ID" value="NZ_SNYV01000019.1"/>
</dbReference>
<dbReference type="InterPro" id="IPR013249">
    <property type="entry name" value="RNA_pol_sigma70_r4_t2"/>
</dbReference>
<dbReference type="GO" id="GO:0016987">
    <property type="term" value="F:sigma factor activity"/>
    <property type="evidence" value="ECO:0007669"/>
    <property type="project" value="UniProtKB-KW"/>
</dbReference>
<dbReference type="EMBL" id="SNYV01000019">
    <property type="protein sequence ID" value="TDQ73463.1"/>
    <property type="molecule type" value="Genomic_DNA"/>
</dbReference>
<evidence type="ECO:0000259" key="5">
    <source>
        <dbReference type="Pfam" id="PF04542"/>
    </source>
</evidence>
<reference evidence="7 8" key="1">
    <citation type="submission" date="2019-03" db="EMBL/GenBank/DDBJ databases">
        <title>Genomic Encyclopedia of Archaeal and Bacterial Type Strains, Phase II (KMG-II): from individual species to whole genera.</title>
        <authorList>
            <person name="Goeker M."/>
        </authorList>
    </citation>
    <scope>NUCLEOTIDE SEQUENCE [LARGE SCALE GENOMIC DNA]</scope>
    <source>
        <strain evidence="7 8">DSM 28353</strain>
    </source>
</reference>
<dbReference type="AlphaFoldDB" id="A0A4V3DCS2"/>
<keyword evidence="2" id="KW-0805">Transcription regulation</keyword>
<evidence type="ECO:0000313" key="7">
    <source>
        <dbReference type="EMBL" id="TDQ73463.1"/>
    </source>
</evidence>
<evidence type="ECO:0000256" key="4">
    <source>
        <dbReference type="ARBA" id="ARBA00023163"/>
    </source>
</evidence>
<evidence type="ECO:0000313" key="8">
    <source>
        <dbReference type="Proteomes" id="UP000295292"/>
    </source>
</evidence>
<dbReference type="Pfam" id="PF08281">
    <property type="entry name" value="Sigma70_r4_2"/>
    <property type="match status" value="1"/>
</dbReference>
<accession>A0A4V3DCS2</accession>
<dbReference type="Gene3D" id="1.10.1740.10">
    <property type="match status" value="1"/>
</dbReference>
<dbReference type="SUPFAM" id="SSF88946">
    <property type="entry name" value="Sigma2 domain of RNA polymerase sigma factors"/>
    <property type="match status" value="1"/>
</dbReference>
<dbReference type="InterPro" id="IPR007627">
    <property type="entry name" value="RNA_pol_sigma70_r2"/>
</dbReference>
<feature type="domain" description="RNA polymerase sigma factor 70 region 4 type 2" evidence="6">
    <location>
        <begin position="123"/>
        <end position="173"/>
    </location>
</feature>
<comment type="similarity">
    <text evidence="1">Belongs to the sigma-70 factor family. ECF subfamily.</text>
</comment>
<dbReference type="OrthoDB" id="711087at2"/>
<dbReference type="InterPro" id="IPR013324">
    <property type="entry name" value="RNA_pol_sigma_r3/r4-like"/>
</dbReference>
<dbReference type="InterPro" id="IPR014284">
    <property type="entry name" value="RNA_pol_sigma-70_dom"/>
</dbReference>
<evidence type="ECO:0000256" key="2">
    <source>
        <dbReference type="ARBA" id="ARBA00023015"/>
    </source>
</evidence>
<dbReference type="PANTHER" id="PTHR43133">
    <property type="entry name" value="RNA POLYMERASE ECF-TYPE SIGMA FACTO"/>
    <property type="match status" value="1"/>
</dbReference>
<organism evidence="7 8">
    <name type="scientific">Sphingobacterium yanglingense</name>
    <dbReference type="NCBI Taxonomy" id="1437280"/>
    <lineage>
        <taxon>Bacteria</taxon>
        <taxon>Pseudomonadati</taxon>
        <taxon>Bacteroidota</taxon>
        <taxon>Sphingobacteriia</taxon>
        <taxon>Sphingobacteriales</taxon>
        <taxon>Sphingobacteriaceae</taxon>
        <taxon>Sphingobacterium</taxon>
    </lineage>
</organism>
<dbReference type="GO" id="GO:0006352">
    <property type="term" value="P:DNA-templated transcription initiation"/>
    <property type="evidence" value="ECO:0007669"/>
    <property type="project" value="InterPro"/>
</dbReference>
<dbReference type="SUPFAM" id="SSF88659">
    <property type="entry name" value="Sigma3 and sigma4 domains of RNA polymerase sigma factors"/>
    <property type="match status" value="1"/>
</dbReference>
<comment type="caution">
    <text evidence="7">The sequence shown here is derived from an EMBL/GenBank/DDBJ whole genome shotgun (WGS) entry which is preliminary data.</text>
</comment>
<dbReference type="Gene3D" id="1.10.10.10">
    <property type="entry name" value="Winged helix-like DNA-binding domain superfamily/Winged helix DNA-binding domain"/>
    <property type="match status" value="1"/>
</dbReference>